<dbReference type="KEGG" id="psco:LY89DRAFT_724595"/>
<reference evidence="3 4" key="1">
    <citation type="submission" date="2015-10" db="EMBL/GenBank/DDBJ databases">
        <title>Full genome of DAOMC 229536 Phialocephala scopiformis, a fungal endophyte of spruce producing the potent anti-insectan compound rugulosin.</title>
        <authorList>
            <consortium name="DOE Joint Genome Institute"/>
            <person name="Walker A.K."/>
            <person name="Frasz S.L."/>
            <person name="Seifert K.A."/>
            <person name="Miller J.D."/>
            <person name="Mondo S.J."/>
            <person name="Labutti K."/>
            <person name="Lipzen A."/>
            <person name="Dockter R."/>
            <person name="Kennedy M."/>
            <person name="Grigoriev I.V."/>
            <person name="Spatafora J.W."/>
        </authorList>
    </citation>
    <scope>NUCLEOTIDE SEQUENCE [LARGE SCALE GENOMIC DNA]</scope>
    <source>
        <strain evidence="3 4">CBS 120377</strain>
    </source>
</reference>
<feature type="domain" description="Myb-like DNA-binding" evidence="2">
    <location>
        <begin position="18"/>
        <end position="61"/>
    </location>
</feature>
<evidence type="ECO:0000313" key="4">
    <source>
        <dbReference type="Proteomes" id="UP000070700"/>
    </source>
</evidence>
<proteinExistence type="predicted"/>
<dbReference type="InParanoid" id="A0A132B9L4"/>
<organism evidence="3 4">
    <name type="scientific">Mollisia scopiformis</name>
    <name type="common">Conifer needle endophyte fungus</name>
    <name type="synonym">Phialocephala scopiformis</name>
    <dbReference type="NCBI Taxonomy" id="149040"/>
    <lineage>
        <taxon>Eukaryota</taxon>
        <taxon>Fungi</taxon>
        <taxon>Dikarya</taxon>
        <taxon>Ascomycota</taxon>
        <taxon>Pezizomycotina</taxon>
        <taxon>Leotiomycetes</taxon>
        <taxon>Helotiales</taxon>
        <taxon>Mollisiaceae</taxon>
        <taxon>Mollisia</taxon>
    </lineage>
</organism>
<accession>A0A132B9L4</accession>
<evidence type="ECO:0000259" key="2">
    <source>
        <dbReference type="Pfam" id="PF22980"/>
    </source>
</evidence>
<feature type="compositionally biased region" description="Low complexity" evidence="1">
    <location>
        <begin position="103"/>
        <end position="129"/>
    </location>
</feature>
<dbReference type="AlphaFoldDB" id="A0A132B9L4"/>
<dbReference type="RefSeq" id="XP_018063416.1">
    <property type="nucleotide sequence ID" value="XM_018218912.1"/>
</dbReference>
<evidence type="ECO:0000256" key="1">
    <source>
        <dbReference type="SAM" id="MobiDB-lite"/>
    </source>
</evidence>
<keyword evidence="4" id="KW-1185">Reference proteome</keyword>
<dbReference type="InterPro" id="IPR054505">
    <property type="entry name" value="Myb_DNA-bind_8"/>
</dbReference>
<dbReference type="EMBL" id="KQ947433">
    <property type="protein sequence ID" value="KUJ09061.1"/>
    <property type="molecule type" value="Genomic_DNA"/>
</dbReference>
<dbReference type="OrthoDB" id="5403747at2759"/>
<gene>
    <name evidence="3" type="ORF">LY89DRAFT_724595</name>
</gene>
<protein>
    <recommendedName>
        <fullName evidence="2">Myb-like DNA-binding domain-containing protein</fullName>
    </recommendedName>
</protein>
<sequence>MAPENSGKNNLAAKAASSQLVFFGTILTNMKNKPEVDWDLVAAKTNYKSGAIARIRFNTIIRNINNTKRDAAPPKSSQPRLPPKNSLPDDSPPQMFKPRKRLPSSPTSSAPRSSPTESSPTESSSAKSPLVNSSPAKVSPARSPKSKAQPPSEEYNQKFVSPYKIIKTKPSGRKLTPKKLKQEAERVLFEDATLPKGNLVAKEEPEEDIVFKVELMDEDD</sequence>
<feature type="region of interest" description="Disordered" evidence="1">
    <location>
        <begin position="66"/>
        <end position="161"/>
    </location>
</feature>
<dbReference type="Pfam" id="PF22980">
    <property type="entry name" value="Myb_DNA-bind_8"/>
    <property type="match status" value="1"/>
</dbReference>
<name>A0A132B9L4_MOLSC</name>
<dbReference type="Proteomes" id="UP000070700">
    <property type="component" value="Unassembled WGS sequence"/>
</dbReference>
<evidence type="ECO:0000313" key="3">
    <source>
        <dbReference type="EMBL" id="KUJ09061.1"/>
    </source>
</evidence>
<dbReference type="GeneID" id="28828638"/>